<dbReference type="PANTHER" id="PTHR43191:SF12">
    <property type="entry name" value="RRNA METHYLASE"/>
    <property type="match status" value="1"/>
</dbReference>
<dbReference type="InterPro" id="IPR001537">
    <property type="entry name" value="SpoU_MeTrfase"/>
</dbReference>
<dbReference type="CDD" id="cd18095">
    <property type="entry name" value="SpoU-like_rRNA-MTase"/>
    <property type="match status" value="1"/>
</dbReference>
<dbReference type="EMBL" id="BARS01009656">
    <property type="protein sequence ID" value="GAF77729.1"/>
    <property type="molecule type" value="Genomic_DNA"/>
</dbReference>
<dbReference type="PANTHER" id="PTHR43191">
    <property type="entry name" value="RRNA METHYLTRANSFERASE 3"/>
    <property type="match status" value="1"/>
</dbReference>
<evidence type="ECO:0000256" key="1">
    <source>
        <dbReference type="ARBA" id="ARBA00022603"/>
    </source>
</evidence>
<organism evidence="4">
    <name type="scientific">marine sediment metagenome</name>
    <dbReference type="NCBI Taxonomy" id="412755"/>
    <lineage>
        <taxon>unclassified sequences</taxon>
        <taxon>metagenomes</taxon>
        <taxon>ecological metagenomes</taxon>
    </lineage>
</organism>
<keyword evidence="2" id="KW-0808">Transferase</keyword>
<dbReference type="GO" id="GO:0006396">
    <property type="term" value="P:RNA processing"/>
    <property type="evidence" value="ECO:0007669"/>
    <property type="project" value="InterPro"/>
</dbReference>
<sequence>ALEGLNDAENLGAISRAARAFGIDGLLIDPTCTDPYSRRTVRVSMGEVLFLPIVRISEPEWPGVLHTLEAAGFETWAMTPEPSAIDLWGTPVPERLAVLLGAEGPGLAEQTLIASGRRVRIPIRPEVDSLNVGHAAAVTFAAIGRPMFSAQT</sequence>
<dbReference type="Pfam" id="PF00588">
    <property type="entry name" value="SpoU_methylase"/>
    <property type="match status" value="1"/>
</dbReference>
<dbReference type="GO" id="GO:0003723">
    <property type="term" value="F:RNA binding"/>
    <property type="evidence" value="ECO:0007669"/>
    <property type="project" value="InterPro"/>
</dbReference>
<evidence type="ECO:0000313" key="4">
    <source>
        <dbReference type="EMBL" id="GAF77729.1"/>
    </source>
</evidence>
<protein>
    <recommendedName>
        <fullName evidence="3">tRNA/rRNA methyltransferase SpoU type domain-containing protein</fullName>
    </recommendedName>
</protein>
<name>X0S9N8_9ZZZZ</name>
<dbReference type="GO" id="GO:0008173">
    <property type="term" value="F:RNA methyltransferase activity"/>
    <property type="evidence" value="ECO:0007669"/>
    <property type="project" value="InterPro"/>
</dbReference>
<dbReference type="InterPro" id="IPR029028">
    <property type="entry name" value="Alpha/beta_knot_MTases"/>
</dbReference>
<gene>
    <name evidence="4" type="ORF">S01H1_18107</name>
</gene>
<evidence type="ECO:0000259" key="3">
    <source>
        <dbReference type="Pfam" id="PF00588"/>
    </source>
</evidence>
<feature type="non-terminal residue" evidence="4">
    <location>
        <position position="1"/>
    </location>
</feature>
<reference evidence="4" key="1">
    <citation type="journal article" date="2014" name="Front. Microbiol.">
        <title>High frequency of phylogenetically diverse reductive dehalogenase-homologous genes in deep subseafloor sedimentary metagenomes.</title>
        <authorList>
            <person name="Kawai M."/>
            <person name="Futagami T."/>
            <person name="Toyoda A."/>
            <person name="Takaki Y."/>
            <person name="Nishi S."/>
            <person name="Hori S."/>
            <person name="Arai W."/>
            <person name="Tsubouchi T."/>
            <person name="Morono Y."/>
            <person name="Uchiyama I."/>
            <person name="Ito T."/>
            <person name="Fujiyama A."/>
            <person name="Inagaki F."/>
            <person name="Takami H."/>
        </authorList>
    </citation>
    <scope>NUCLEOTIDE SEQUENCE</scope>
    <source>
        <strain evidence="4">Expedition CK06-06</strain>
    </source>
</reference>
<comment type="caution">
    <text evidence="4">The sequence shown here is derived from an EMBL/GenBank/DDBJ whole genome shotgun (WGS) entry which is preliminary data.</text>
</comment>
<dbReference type="AlphaFoldDB" id="X0S9N8"/>
<keyword evidence="1" id="KW-0489">Methyltransferase</keyword>
<dbReference type="InterPro" id="IPR029026">
    <property type="entry name" value="tRNA_m1G_MTases_N"/>
</dbReference>
<dbReference type="GO" id="GO:0032259">
    <property type="term" value="P:methylation"/>
    <property type="evidence" value="ECO:0007669"/>
    <property type="project" value="UniProtKB-KW"/>
</dbReference>
<feature type="domain" description="tRNA/rRNA methyltransferase SpoU type" evidence="3">
    <location>
        <begin position="2"/>
        <end position="139"/>
    </location>
</feature>
<dbReference type="SUPFAM" id="SSF75217">
    <property type="entry name" value="alpha/beta knot"/>
    <property type="match status" value="1"/>
</dbReference>
<evidence type="ECO:0000256" key="2">
    <source>
        <dbReference type="ARBA" id="ARBA00022679"/>
    </source>
</evidence>
<accession>X0S9N8</accession>
<dbReference type="Gene3D" id="3.40.1280.10">
    <property type="match status" value="1"/>
</dbReference>
<dbReference type="InterPro" id="IPR051259">
    <property type="entry name" value="rRNA_Methyltransferase"/>
</dbReference>
<proteinExistence type="predicted"/>